<organism evidence="3 4">
    <name type="scientific">Streptomyces amakusaensis</name>
    <dbReference type="NCBI Taxonomy" id="67271"/>
    <lineage>
        <taxon>Bacteria</taxon>
        <taxon>Bacillati</taxon>
        <taxon>Actinomycetota</taxon>
        <taxon>Actinomycetes</taxon>
        <taxon>Kitasatosporales</taxon>
        <taxon>Streptomycetaceae</taxon>
        <taxon>Streptomyces</taxon>
    </lineage>
</organism>
<proteinExistence type="predicted"/>
<dbReference type="Proteomes" id="UP001596160">
    <property type="component" value="Unassembled WGS sequence"/>
</dbReference>
<comment type="caution">
    <text evidence="3">The sequence shown here is derived from an EMBL/GenBank/DDBJ whole genome shotgun (WGS) entry which is preliminary data.</text>
</comment>
<evidence type="ECO:0008006" key="5">
    <source>
        <dbReference type="Google" id="ProtNLM"/>
    </source>
</evidence>
<protein>
    <recommendedName>
        <fullName evidence="5">Secreted protein</fullName>
    </recommendedName>
</protein>
<dbReference type="EMBL" id="JBHSKP010000007">
    <property type="protein sequence ID" value="MFC5152878.1"/>
    <property type="molecule type" value="Genomic_DNA"/>
</dbReference>
<evidence type="ECO:0000313" key="4">
    <source>
        <dbReference type="Proteomes" id="UP001596160"/>
    </source>
</evidence>
<name>A0ABW0AJN3_9ACTN</name>
<feature type="signal peptide" evidence="2">
    <location>
        <begin position="1"/>
        <end position="29"/>
    </location>
</feature>
<feature type="region of interest" description="Disordered" evidence="1">
    <location>
        <begin position="39"/>
        <end position="66"/>
    </location>
</feature>
<keyword evidence="2" id="KW-0732">Signal</keyword>
<reference evidence="4" key="1">
    <citation type="journal article" date="2019" name="Int. J. Syst. Evol. Microbiol.">
        <title>The Global Catalogue of Microorganisms (GCM) 10K type strain sequencing project: providing services to taxonomists for standard genome sequencing and annotation.</title>
        <authorList>
            <consortium name="The Broad Institute Genomics Platform"/>
            <consortium name="The Broad Institute Genome Sequencing Center for Infectious Disease"/>
            <person name="Wu L."/>
            <person name="Ma J."/>
        </authorList>
    </citation>
    <scope>NUCLEOTIDE SEQUENCE [LARGE SCALE GENOMIC DNA]</scope>
    <source>
        <strain evidence="4">PCU 266</strain>
    </source>
</reference>
<evidence type="ECO:0000313" key="3">
    <source>
        <dbReference type="EMBL" id="MFC5152878.1"/>
    </source>
</evidence>
<gene>
    <name evidence="3" type="ORF">ACFPRH_14145</name>
</gene>
<evidence type="ECO:0000256" key="1">
    <source>
        <dbReference type="SAM" id="MobiDB-lite"/>
    </source>
</evidence>
<dbReference type="RefSeq" id="WP_344478920.1">
    <property type="nucleotide sequence ID" value="NZ_BAAASB010000011.1"/>
</dbReference>
<evidence type="ECO:0000256" key="2">
    <source>
        <dbReference type="SAM" id="SignalP"/>
    </source>
</evidence>
<feature type="chain" id="PRO_5045927933" description="Secreted protein" evidence="2">
    <location>
        <begin position="30"/>
        <end position="183"/>
    </location>
</feature>
<sequence length="183" mass="18904">MARRSSGLVAGLTAVALAAVGFLAYQASASVPDTFGAAGRPNAAPSAKAPEQKPRDPLALPPDSGSGTRVVYAVTDRRVWLVTGKRKVSRTFQIMPSTVHPPPGSYAVTSRSGQVSGSDGVAIEHVVRFASVGDVVVGFSAAVNGSLAEPDPDKRTGGVRMMRADGDSMWRFATIGTKVVVVP</sequence>
<keyword evidence="4" id="KW-1185">Reference proteome</keyword>
<accession>A0ABW0AJN3</accession>